<dbReference type="Gene3D" id="3.90.930.1">
    <property type="match status" value="1"/>
</dbReference>
<dbReference type="OrthoDB" id="8536728at2"/>
<evidence type="ECO:0008006" key="3">
    <source>
        <dbReference type="Google" id="ProtNLM"/>
    </source>
</evidence>
<organism evidence="1 2">
    <name type="scientific">Flavobacterium restrictum</name>
    <dbReference type="NCBI Taxonomy" id="2594428"/>
    <lineage>
        <taxon>Bacteria</taxon>
        <taxon>Pseudomonadati</taxon>
        <taxon>Bacteroidota</taxon>
        <taxon>Flavobacteriia</taxon>
        <taxon>Flavobacteriales</taxon>
        <taxon>Flavobacteriaceae</taxon>
        <taxon>Flavobacterium</taxon>
    </lineage>
</organism>
<dbReference type="AlphaFoldDB" id="A0A553E3C7"/>
<accession>A0A553E3C7</accession>
<dbReference type="Proteomes" id="UP000316371">
    <property type="component" value="Unassembled WGS sequence"/>
</dbReference>
<comment type="caution">
    <text evidence="1">The sequence shown here is derived from an EMBL/GenBank/DDBJ whole genome shotgun (WGS) entry which is preliminary data.</text>
</comment>
<dbReference type="EMBL" id="VJZT01000008">
    <property type="protein sequence ID" value="TRX39517.1"/>
    <property type="molecule type" value="Genomic_DNA"/>
</dbReference>
<gene>
    <name evidence="1" type="ORF">FNW21_09255</name>
</gene>
<evidence type="ECO:0000313" key="2">
    <source>
        <dbReference type="Proteomes" id="UP000316371"/>
    </source>
</evidence>
<protein>
    <recommendedName>
        <fullName evidence="3">MORN repeat variant</fullName>
    </recommendedName>
</protein>
<name>A0A553E3C7_9FLAO</name>
<reference evidence="1 2" key="1">
    <citation type="submission" date="2019-07" db="EMBL/GenBank/DDBJ databases">
        <title>Novel species of Flavobacterium.</title>
        <authorList>
            <person name="Liu Q."/>
            <person name="Xin Y.-H."/>
        </authorList>
    </citation>
    <scope>NUCLEOTIDE SEQUENCE [LARGE SCALE GENOMIC DNA]</scope>
    <source>
        <strain evidence="1 2">LB1R34</strain>
    </source>
</reference>
<proteinExistence type="predicted"/>
<keyword evidence="2" id="KW-1185">Reference proteome</keyword>
<evidence type="ECO:0000313" key="1">
    <source>
        <dbReference type="EMBL" id="TRX39517.1"/>
    </source>
</evidence>
<sequence>MFAGLLLVFIGCKTNQIKNKKREGFWVELYEQDSAKYKSKGYYQASDPKKTWRYYLNGKLIKKEKYKLGICYTTFYFKNGKIESQGQTNLTETATETHWFYNGNWRYYNEKGKLTCIRNYNNGELISETIEP</sequence>